<comment type="caution">
    <text evidence="11">The sequence shown here is derived from an EMBL/GenBank/DDBJ whole genome shotgun (WGS) entry which is preliminary data.</text>
</comment>
<keyword evidence="9" id="KW-0446">Lipid-binding</keyword>
<keyword evidence="6" id="KW-0845">Vitamin A</keyword>
<evidence type="ECO:0000256" key="7">
    <source>
        <dbReference type="ARBA" id="ARBA00023054"/>
    </source>
</evidence>
<evidence type="ECO:0000256" key="2">
    <source>
        <dbReference type="ARBA" id="ARBA00006648"/>
    </source>
</evidence>
<reference evidence="11 12" key="1">
    <citation type="submission" date="2024-08" db="EMBL/GenBank/DDBJ databases">
        <title>Gnathostoma spinigerum genome.</title>
        <authorList>
            <person name="Gonzalez-Bertolin B."/>
            <person name="Monzon S."/>
            <person name="Zaballos A."/>
            <person name="Jimenez P."/>
            <person name="Dekumyoy P."/>
            <person name="Varona S."/>
            <person name="Cuesta I."/>
            <person name="Sumanam S."/>
            <person name="Adisakwattana P."/>
            <person name="Gasser R.B."/>
            <person name="Hernandez-Gonzalez A."/>
            <person name="Young N.D."/>
            <person name="Perteguer M.J."/>
        </authorList>
    </citation>
    <scope>NUCLEOTIDE SEQUENCE [LARGE SCALE GENOMIC DNA]</scope>
    <source>
        <strain evidence="11">AL3</strain>
        <tissue evidence="11">Liver</tissue>
    </source>
</reference>
<dbReference type="EMBL" id="JBGFUD010003754">
    <property type="protein sequence ID" value="MFH4979017.1"/>
    <property type="molecule type" value="Genomic_DNA"/>
</dbReference>
<dbReference type="Proteomes" id="UP001608902">
    <property type="component" value="Unassembled WGS sequence"/>
</dbReference>
<dbReference type="InterPro" id="IPR008632">
    <property type="entry name" value="Gp-FAR-1"/>
</dbReference>
<evidence type="ECO:0000256" key="9">
    <source>
        <dbReference type="ARBA" id="ARBA00023121"/>
    </source>
</evidence>
<evidence type="ECO:0000313" key="12">
    <source>
        <dbReference type="Proteomes" id="UP001608902"/>
    </source>
</evidence>
<keyword evidence="7" id="KW-0175">Coiled coil</keyword>
<keyword evidence="4" id="KW-0964">Secreted</keyword>
<organism evidence="11 12">
    <name type="scientific">Gnathostoma spinigerum</name>
    <dbReference type="NCBI Taxonomy" id="75299"/>
    <lineage>
        <taxon>Eukaryota</taxon>
        <taxon>Metazoa</taxon>
        <taxon>Ecdysozoa</taxon>
        <taxon>Nematoda</taxon>
        <taxon>Chromadorea</taxon>
        <taxon>Rhabditida</taxon>
        <taxon>Spirurina</taxon>
        <taxon>Gnathostomatomorpha</taxon>
        <taxon>Gnathostomatoidea</taxon>
        <taxon>Gnathostomatidae</taxon>
        <taxon>Gnathostoma</taxon>
    </lineage>
</organism>
<dbReference type="GO" id="GO:0016918">
    <property type="term" value="F:retinal binding"/>
    <property type="evidence" value="ECO:0007669"/>
    <property type="project" value="UniProtKB-KW"/>
</dbReference>
<evidence type="ECO:0000313" key="11">
    <source>
        <dbReference type="EMBL" id="MFH4979017.1"/>
    </source>
</evidence>
<name>A0ABD6EIH3_9BILA</name>
<dbReference type="AlphaFoldDB" id="A0ABD6EIH3"/>
<keyword evidence="8" id="KW-0683">Retinol-binding</keyword>
<gene>
    <name evidence="11" type="ORF">AB6A40_005726</name>
</gene>
<comment type="similarity">
    <text evidence="2">Belongs to the fatty-acid and retinol-binding protein (FARBP) family.</text>
</comment>
<proteinExistence type="inferred from homology"/>
<keyword evidence="5 10" id="KW-0732">Signal</keyword>
<evidence type="ECO:0000256" key="1">
    <source>
        <dbReference type="ARBA" id="ARBA00004613"/>
    </source>
</evidence>
<accession>A0ABD6EIH3</accession>
<protein>
    <recommendedName>
        <fullName evidence="3">Fatty-acid and retinol-binding protein 1</fullName>
    </recommendedName>
</protein>
<evidence type="ECO:0000256" key="8">
    <source>
        <dbReference type="ARBA" id="ARBA00023072"/>
    </source>
</evidence>
<evidence type="ECO:0000256" key="5">
    <source>
        <dbReference type="ARBA" id="ARBA00022729"/>
    </source>
</evidence>
<evidence type="ECO:0000256" key="4">
    <source>
        <dbReference type="ARBA" id="ARBA00022525"/>
    </source>
</evidence>
<evidence type="ECO:0000256" key="6">
    <source>
        <dbReference type="ARBA" id="ARBA00022893"/>
    </source>
</evidence>
<dbReference type="PANTHER" id="PTHR31418">
    <property type="entry name" value="FATTY-ACID AND RETINOL-BINDING PROTEIN 1"/>
    <property type="match status" value="1"/>
</dbReference>
<dbReference type="GO" id="GO:0019841">
    <property type="term" value="F:retinol binding"/>
    <property type="evidence" value="ECO:0007669"/>
    <property type="project" value="UniProtKB-KW"/>
</dbReference>
<comment type="subcellular location">
    <subcellularLocation>
        <location evidence="1">Secreted</location>
    </subcellularLocation>
</comment>
<dbReference type="GO" id="GO:0005576">
    <property type="term" value="C:extracellular region"/>
    <property type="evidence" value="ECO:0007669"/>
    <property type="project" value="UniProtKB-SubCell"/>
</dbReference>
<dbReference type="Pfam" id="PF05823">
    <property type="entry name" value="Gp-FAR-1"/>
    <property type="match status" value="1"/>
</dbReference>
<feature type="chain" id="PRO_5044831902" description="Fatty-acid and retinol-binding protein 1" evidence="10">
    <location>
        <begin position="17"/>
        <end position="180"/>
    </location>
</feature>
<keyword evidence="12" id="KW-1185">Reference proteome</keyword>
<feature type="signal peptide" evidence="10">
    <location>
        <begin position="1"/>
        <end position="16"/>
    </location>
</feature>
<dbReference type="PANTHER" id="PTHR31418:SF7">
    <property type="entry name" value="FATTY-ACID AND RETINOL-BINDING PROTEIN 1"/>
    <property type="match status" value="1"/>
</dbReference>
<dbReference type="Gene3D" id="1.20.120.1100">
    <property type="match status" value="1"/>
</dbReference>
<sequence>MFRFIAFLTLTAVCSANSIAMLTEIPENLKEFIPEEVKQFHASLTPHDKEILKEIASKHSEYANEEAALAALKEKSPALHTKAINFRNMVKAKIDSLQPDAKAFVEESVAKAKTLRPAAGARPDLEKVKELAREIIKKYKELPEAAKASLQEKFPHCTAIIKNEKFQNLAKKFLGMTAAN</sequence>
<evidence type="ECO:0000256" key="10">
    <source>
        <dbReference type="SAM" id="SignalP"/>
    </source>
</evidence>
<evidence type="ECO:0000256" key="3">
    <source>
        <dbReference type="ARBA" id="ARBA00017453"/>
    </source>
</evidence>